<dbReference type="NCBIfam" id="TIGR01494">
    <property type="entry name" value="ATPase_P-type"/>
    <property type="match status" value="1"/>
</dbReference>
<dbReference type="CDD" id="cd11043">
    <property type="entry name" value="CYP90-like"/>
    <property type="match status" value="1"/>
</dbReference>
<dbReference type="Pfam" id="PF00067">
    <property type="entry name" value="p450"/>
    <property type="match status" value="1"/>
</dbReference>
<dbReference type="GO" id="GO:0004497">
    <property type="term" value="F:monooxygenase activity"/>
    <property type="evidence" value="ECO:0007669"/>
    <property type="project" value="UniProtKB-KW"/>
</dbReference>
<evidence type="ECO:0000256" key="8">
    <source>
        <dbReference type="ARBA" id="ARBA00023136"/>
    </source>
</evidence>
<dbReference type="PANTHER" id="PTHR24286">
    <property type="entry name" value="CYTOCHROME P450 26"/>
    <property type="match status" value="1"/>
</dbReference>
<dbReference type="Gene3D" id="3.40.50.1000">
    <property type="entry name" value="HAD superfamily/HAD-like"/>
    <property type="match status" value="2"/>
</dbReference>
<dbReference type="Proteomes" id="UP000734854">
    <property type="component" value="Unassembled WGS sequence"/>
</dbReference>
<keyword evidence="13" id="KW-1185">Reference proteome</keyword>
<dbReference type="InterPro" id="IPR036396">
    <property type="entry name" value="Cyt_P450_sf"/>
</dbReference>
<comment type="subcellular location">
    <subcellularLocation>
        <location evidence="1">Membrane</location>
        <topology evidence="1">Single-pass membrane protein</topology>
    </subcellularLocation>
</comment>
<dbReference type="InterPro" id="IPR001757">
    <property type="entry name" value="P_typ_ATPase"/>
</dbReference>
<dbReference type="Gene3D" id="1.10.630.10">
    <property type="entry name" value="Cytochrome P450"/>
    <property type="match status" value="1"/>
</dbReference>
<dbReference type="SUPFAM" id="SSF56784">
    <property type="entry name" value="HAD-like"/>
    <property type="match status" value="1"/>
</dbReference>
<dbReference type="GO" id="GO:0016887">
    <property type="term" value="F:ATP hydrolysis activity"/>
    <property type="evidence" value="ECO:0007669"/>
    <property type="project" value="InterPro"/>
</dbReference>
<dbReference type="GO" id="GO:0010268">
    <property type="term" value="P:brassinosteroid homeostasis"/>
    <property type="evidence" value="ECO:0007669"/>
    <property type="project" value="TreeGrafter"/>
</dbReference>
<keyword evidence="4 9" id="KW-0479">Metal-binding</keyword>
<comment type="similarity">
    <text evidence="2 10">Belongs to the cytochrome P450 family.</text>
</comment>
<dbReference type="GO" id="GO:0005506">
    <property type="term" value="F:iron ion binding"/>
    <property type="evidence" value="ECO:0007669"/>
    <property type="project" value="InterPro"/>
</dbReference>
<keyword evidence="3 11" id="KW-0812">Transmembrane</keyword>
<dbReference type="GO" id="GO:0005524">
    <property type="term" value="F:ATP binding"/>
    <property type="evidence" value="ECO:0007669"/>
    <property type="project" value="InterPro"/>
</dbReference>
<dbReference type="InterPro" id="IPR002403">
    <property type="entry name" value="Cyt_P450_E_grp-IV"/>
</dbReference>
<feature type="transmembrane region" description="Helical" evidence="11">
    <location>
        <begin position="175"/>
        <end position="195"/>
    </location>
</feature>
<dbReference type="InterPro" id="IPR001128">
    <property type="entry name" value="Cyt_P450"/>
</dbReference>
<name>A0A8J5F4D8_ZINOF</name>
<comment type="caution">
    <text evidence="12">The sequence shown here is derived from an EMBL/GenBank/DDBJ whole genome shotgun (WGS) entry which is preliminary data.</text>
</comment>
<evidence type="ECO:0000256" key="10">
    <source>
        <dbReference type="RuleBase" id="RU000461"/>
    </source>
</evidence>
<dbReference type="InterPro" id="IPR023214">
    <property type="entry name" value="HAD_sf"/>
</dbReference>
<evidence type="ECO:0000256" key="9">
    <source>
        <dbReference type="PIRSR" id="PIRSR602403-1"/>
    </source>
</evidence>
<evidence type="ECO:0000256" key="3">
    <source>
        <dbReference type="ARBA" id="ARBA00022692"/>
    </source>
</evidence>
<feature type="binding site" description="axial binding residue" evidence="9">
    <location>
        <position position="605"/>
    </location>
    <ligand>
        <name>heme</name>
        <dbReference type="ChEBI" id="CHEBI:30413"/>
    </ligand>
    <ligandPart>
        <name>Fe</name>
        <dbReference type="ChEBI" id="CHEBI:18248"/>
    </ligandPart>
</feature>
<keyword evidence="9 10" id="KW-0349">Heme</keyword>
<keyword evidence="10" id="KW-0503">Monooxygenase</keyword>
<keyword evidence="8 11" id="KW-0472">Membrane</keyword>
<keyword evidence="5 11" id="KW-1133">Transmembrane helix</keyword>
<evidence type="ECO:0000256" key="7">
    <source>
        <dbReference type="ARBA" id="ARBA00023004"/>
    </source>
</evidence>
<accession>A0A8J5F4D8</accession>
<evidence type="ECO:0000256" key="5">
    <source>
        <dbReference type="ARBA" id="ARBA00022989"/>
    </source>
</evidence>
<comment type="cofactor">
    <cofactor evidence="9">
        <name>heme</name>
        <dbReference type="ChEBI" id="CHEBI:30413"/>
    </cofactor>
</comment>
<reference evidence="12 13" key="1">
    <citation type="submission" date="2020-08" db="EMBL/GenBank/DDBJ databases">
        <title>Plant Genome Project.</title>
        <authorList>
            <person name="Zhang R.-G."/>
        </authorList>
    </citation>
    <scope>NUCLEOTIDE SEQUENCE [LARGE SCALE GENOMIC DNA]</scope>
    <source>
        <tissue evidence="12">Rhizome</tissue>
    </source>
</reference>
<dbReference type="EMBL" id="JACMSC010000016">
    <property type="protein sequence ID" value="KAG6482382.1"/>
    <property type="molecule type" value="Genomic_DNA"/>
</dbReference>
<dbReference type="InterPro" id="IPR036412">
    <property type="entry name" value="HAD-like_sf"/>
</dbReference>
<dbReference type="GO" id="GO:0016132">
    <property type="term" value="P:brassinosteroid biosynthetic process"/>
    <property type="evidence" value="ECO:0007669"/>
    <property type="project" value="TreeGrafter"/>
</dbReference>
<dbReference type="PRINTS" id="PR00385">
    <property type="entry name" value="P450"/>
</dbReference>
<evidence type="ECO:0000313" key="13">
    <source>
        <dbReference type="Proteomes" id="UP000734854"/>
    </source>
</evidence>
<dbReference type="GO" id="GO:0016125">
    <property type="term" value="P:sterol metabolic process"/>
    <property type="evidence" value="ECO:0007669"/>
    <property type="project" value="TreeGrafter"/>
</dbReference>
<evidence type="ECO:0000256" key="11">
    <source>
        <dbReference type="SAM" id="Phobius"/>
    </source>
</evidence>
<keyword evidence="6 10" id="KW-0560">Oxidoreductase</keyword>
<organism evidence="12 13">
    <name type="scientific">Zingiber officinale</name>
    <name type="common">Ginger</name>
    <name type="synonym">Amomum zingiber</name>
    <dbReference type="NCBI Taxonomy" id="94328"/>
    <lineage>
        <taxon>Eukaryota</taxon>
        <taxon>Viridiplantae</taxon>
        <taxon>Streptophyta</taxon>
        <taxon>Embryophyta</taxon>
        <taxon>Tracheophyta</taxon>
        <taxon>Spermatophyta</taxon>
        <taxon>Magnoliopsida</taxon>
        <taxon>Liliopsida</taxon>
        <taxon>Zingiberales</taxon>
        <taxon>Zingiberaceae</taxon>
        <taxon>Zingiber</taxon>
    </lineage>
</organism>
<dbReference type="PROSITE" id="PS00086">
    <property type="entry name" value="CYTOCHROME_P450"/>
    <property type="match status" value="1"/>
</dbReference>
<dbReference type="GO" id="GO:0016020">
    <property type="term" value="C:membrane"/>
    <property type="evidence" value="ECO:0007669"/>
    <property type="project" value="UniProtKB-SubCell"/>
</dbReference>
<evidence type="ECO:0008006" key="14">
    <source>
        <dbReference type="Google" id="ProtNLM"/>
    </source>
</evidence>
<sequence>MYLGEPNNIILERLSKAGRIYETETIKHLNEYGEAGLLTLVLAYRALEESEYTAWNAEFLKAKMTIGCNRETELERVADMIERDLVLVGATAVEDKLQKGVPQCIDRLAQAGLKIWVLTGDKMETAINIGFACTGKITLAIGDAANDVGMIQEADIGVGISGVEGMQAIQSFTNMLTMEALLVLIAASILFLLVFQTSRRNSKPKPSNIPPGDMGWPFVGETLMFMKPSLSTTVGDFMEQHMARFGKIFVSNLFGKPIVVSAEPELNQFLFKNDTKMFEPGWPKSFLEIVGKSSISFLVGDAHKHMRSIIVEFLSTEKIRNLFLQDMENMASFIMSSWKDGTTISSLDEATKFSFYIMVKNILSIGPEDHLIERLRKEYNTFTRGLVSFPLKIPGTRYWKGLKSRRILLEILFQEIEERRIASGDKGGSKKKDDFLGWVIKNTDYSVEKIGDMMLHTLFAAHDTSSRAICLMIYFLDNCPKAIAELKEEFAGVITSKQQSGGSKLTYEDYKSMNFTQSVISETLRLGNIVSHIQRKVSTDIHFKGFLIPKGYHFAAHFSAVHLDPELFEDPHRFDPWRWLIGSSCGLKRRSSSEFMPFGGGARHCPGAEIARLEMAVFLHHLVRNYDWAVAEPDRPMKVPYVDFYKGLPIRVRSVTN</sequence>
<evidence type="ECO:0000256" key="4">
    <source>
        <dbReference type="ARBA" id="ARBA00022723"/>
    </source>
</evidence>
<evidence type="ECO:0000313" key="12">
    <source>
        <dbReference type="EMBL" id="KAG6482382.1"/>
    </source>
</evidence>
<dbReference type="SUPFAM" id="SSF48264">
    <property type="entry name" value="Cytochrome P450"/>
    <property type="match status" value="1"/>
</dbReference>
<dbReference type="AlphaFoldDB" id="A0A8J5F4D8"/>
<dbReference type="PANTHER" id="PTHR24286:SF194">
    <property type="entry name" value="STEROID (22S)-HYDROXYLASE"/>
    <property type="match status" value="1"/>
</dbReference>
<proteinExistence type="inferred from homology"/>
<protein>
    <recommendedName>
        <fullName evidence="14">Cytochrome P450</fullName>
    </recommendedName>
</protein>
<dbReference type="GO" id="GO:0016705">
    <property type="term" value="F:oxidoreductase activity, acting on paired donors, with incorporation or reduction of molecular oxygen"/>
    <property type="evidence" value="ECO:0007669"/>
    <property type="project" value="InterPro"/>
</dbReference>
<gene>
    <name evidence="12" type="ORF">ZIOFF_059013</name>
</gene>
<evidence type="ECO:0000256" key="2">
    <source>
        <dbReference type="ARBA" id="ARBA00010617"/>
    </source>
</evidence>
<keyword evidence="7 9" id="KW-0408">Iron</keyword>
<evidence type="ECO:0000256" key="6">
    <source>
        <dbReference type="ARBA" id="ARBA00023002"/>
    </source>
</evidence>
<dbReference type="GO" id="GO:0020037">
    <property type="term" value="F:heme binding"/>
    <property type="evidence" value="ECO:0007669"/>
    <property type="project" value="InterPro"/>
</dbReference>
<evidence type="ECO:0000256" key="1">
    <source>
        <dbReference type="ARBA" id="ARBA00004167"/>
    </source>
</evidence>
<dbReference type="PRINTS" id="PR00465">
    <property type="entry name" value="EP450IV"/>
</dbReference>
<dbReference type="InterPro" id="IPR017972">
    <property type="entry name" value="Cyt_P450_CS"/>
</dbReference>